<protein>
    <submittedName>
        <fullName evidence="2">Uncharacterized protein</fullName>
    </submittedName>
</protein>
<evidence type="ECO:0000313" key="2">
    <source>
        <dbReference type="EMBL" id="DAD86761.1"/>
    </source>
</evidence>
<evidence type="ECO:0000256" key="1">
    <source>
        <dbReference type="SAM" id="MobiDB-lite"/>
    </source>
</evidence>
<feature type="region of interest" description="Disordered" evidence="1">
    <location>
        <begin position="1"/>
        <end position="31"/>
    </location>
</feature>
<sequence length="47" mass="5023">MEPAATPVIRPVLSTRGSRHQSSSNLRYDKARSAHVACAPGLVLHSP</sequence>
<reference evidence="2" key="1">
    <citation type="journal article" date="2021" name="Proc. Natl. Acad. Sci. U.S.A.">
        <title>A Catalog of Tens of Thousands of Viruses from Human Metagenomes Reveals Hidden Associations with Chronic Diseases.</title>
        <authorList>
            <person name="Tisza M.J."/>
            <person name="Buck C.B."/>
        </authorList>
    </citation>
    <scope>NUCLEOTIDE SEQUENCE</scope>
    <source>
        <strain evidence="2">Ctx8L26</strain>
    </source>
</reference>
<name>A0A8S5MWP2_9CAUD</name>
<proteinExistence type="predicted"/>
<dbReference type="EMBL" id="BK015007">
    <property type="protein sequence ID" value="DAD86761.1"/>
    <property type="molecule type" value="Genomic_DNA"/>
</dbReference>
<accession>A0A8S5MWP2</accession>
<organism evidence="2">
    <name type="scientific">Podoviridae sp. ctx8L26</name>
    <dbReference type="NCBI Taxonomy" id="2826588"/>
    <lineage>
        <taxon>Viruses</taxon>
        <taxon>Duplodnaviria</taxon>
        <taxon>Heunggongvirae</taxon>
        <taxon>Uroviricota</taxon>
        <taxon>Caudoviricetes</taxon>
    </lineage>
</organism>